<dbReference type="VEuPathDB" id="FungiDB:RhiirA1_444771"/>
<evidence type="ECO:0000313" key="2">
    <source>
        <dbReference type="Proteomes" id="UP000232688"/>
    </source>
</evidence>
<organism evidence="1 2">
    <name type="scientific">Rhizophagus irregularis</name>
    <dbReference type="NCBI Taxonomy" id="588596"/>
    <lineage>
        <taxon>Eukaryota</taxon>
        <taxon>Fungi</taxon>
        <taxon>Fungi incertae sedis</taxon>
        <taxon>Mucoromycota</taxon>
        <taxon>Glomeromycotina</taxon>
        <taxon>Glomeromycetes</taxon>
        <taxon>Glomerales</taxon>
        <taxon>Glomeraceae</taxon>
        <taxon>Rhizophagus</taxon>
    </lineage>
</organism>
<reference evidence="1 2" key="2">
    <citation type="submission" date="2017-10" db="EMBL/GenBank/DDBJ databases">
        <title>Genome analyses suggest a sexual origin of heterokaryosis in a supposedly ancient asexual fungus.</title>
        <authorList>
            <person name="Corradi N."/>
            <person name="Sedzielewska K."/>
            <person name="Noel J."/>
            <person name="Charron P."/>
            <person name="Farinelli L."/>
            <person name="Marton T."/>
            <person name="Kruger M."/>
            <person name="Pelin A."/>
            <person name="Brachmann A."/>
            <person name="Corradi N."/>
        </authorList>
    </citation>
    <scope>NUCLEOTIDE SEQUENCE [LARGE SCALE GENOMIC DNA]</scope>
    <source>
        <strain evidence="1 2">A1</strain>
    </source>
</reference>
<dbReference type="EMBL" id="LLXH01001100">
    <property type="protein sequence ID" value="PKC60726.1"/>
    <property type="molecule type" value="Genomic_DNA"/>
</dbReference>
<gene>
    <name evidence="1" type="ORF">RhiirA1_444771</name>
</gene>
<dbReference type="AlphaFoldDB" id="A0A2N0RBP6"/>
<sequence>MKDLKELNLMNFGTKWMHILMNSRIFAPDHQVSIHYMDVILLEVDLPSKKNNLVCQEPAPDGMLVAARVRDFALCTSCTKLRCIFGKYVLGESDSEQPWKRLHIHVEDNLINPSQEVLSRFRRVYPLCEVCQENGKTVLQKKVNYILFIRDFNKYILNIFM</sequence>
<protein>
    <submittedName>
        <fullName evidence="1">Uncharacterized protein</fullName>
    </submittedName>
</protein>
<comment type="caution">
    <text evidence="1">The sequence shown here is derived from an EMBL/GenBank/DDBJ whole genome shotgun (WGS) entry which is preliminary data.</text>
</comment>
<reference evidence="1 2" key="1">
    <citation type="submission" date="2017-10" db="EMBL/GenBank/DDBJ databases">
        <title>Extensive intraspecific genome diversity in a model arbuscular mycorrhizal fungus.</title>
        <authorList>
            <person name="Chen E.C.H."/>
            <person name="Morin E."/>
            <person name="Baudet D."/>
            <person name="Noel J."/>
            <person name="Ndikumana S."/>
            <person name="Charron P."/>
            <person name="St-Onge C."/>
            <person name="Giorgi J."/>
            <person name="Grigoriev I.V."/>
            <person name="Roux C."/>
            <person name="Martin F.M."/>
            <person name="Corradi N."/>
        </authorList>
    </citation>
    <scope>NUCLEOTIDE SEQUENCE [LARGE SCALE GENOMIC DNA]</scope>
    <source>
        <strain evidence="1 2">A1</strain>
    </source>
</reference>
<accession>A0A2N0RBP6</accession>
<evidence type="ECO:0000313" key="1">
    <source>
        <dbReference type="EMBL" id="PKC60726.1"/>
    </source>
</evidence>
<proteinExistence type="predicted"/>
<name>A0A2N0RBP6_9GLOM</name>
<dbReference type="Proteomes" id="UP000232688">
    <property type="component" value="Unassembled WGS sequence"/>
</dbReference>